<keyword evidence="2" id="KW-1185">Reference proteome</keyword>
<proteinExistence type="predicted"/>
<sequence length="92" mass="9467">MTVSIAVDPDDLRAHADRARAVAARVEDIAAGGGAPSDNAVGHAAIADAVADVRRASRERADAIAEQLDDAAAYLDGTAVSVELLDRLLSIF</sequence>
<dbReference type="Proteomes" id="UP000264006">
    <property type="component" value="Chromosome"/>
</dbReference>
<name>A0A346XSH9_9ACTN</name>
<dbReference type="AlphaFoldDB" id="A0A346XSH9"/>
<evidence type="ECO:0000313" key="2">
    <source>
        <dbReference type="Proteomes" id="UP000264006"/>
    </source>
</evidence>
<organism evidence="1 2">
    <name type="scientific">Euzebya pacifica</name>
    <dbReference type="NCBI Taxonomy" id="1608957"/>
    <lineage>
        <taxon>Bacteria</taxon>
        <taxon>Bacillati</taxon>
        <taxon>Actinomycetota</taxon>
        <taxon>Nitriliruptoria</taxon>
        <taxon>Euzebyales</taxon>
    </lineage>
</organism>
<reference evidence="1 2" key="1">
    <citation type="submission" date="2018-09" db="EMBL/GenBank/DDBJ databases">
        <title>Complete genome sequence of Euzebya sp. DY32-46 isolated from seawater of Pacific Ocean.</title>
        <authorList>
            <person name="Xu L."/>
            <person name="Wu Y.-H."/>
            <person name="Xu X.-W."/>
        </authorList>
    </citation>
    <scope>NUCLEOTIDE SEQUENCE [LARGE SCALE GENOMIC DNA]</scope>
    <source>
        <strain evidence="1 2">DY32-46</strain>
    </source>
</reference>
<evidence type="ECO:0000313" key="1">
    <source>
        <dbReference type="EMBL" id="AXV05176.1"/>
    </source>
</evidence>
<protein>
    <recommendedName>
        <fullName evidence="3">PE domain-containing protein</fullName>
    </recommendedName>
</protein>
<dbReference type="EMBL" id="CP031165">
    <property type="protein sequence ID" value="AXV05176.1"/>
    <property type="molecule type" value="Genomic_DNA"/>
</dbReference>
<gene>
    <name evidence="1" type="ORF">DVS28_a0469</name>
</gene>
<evidence type="ECO:0008006" key="3">
    <source>
        <dbReference type="Google" id="ProtNLM"/>
    </source>
</evidence>
<dbReference type="KEGG" id="euz:DVS28_a0469"/>
<accession>A0A346XSH9</accession>
<dbReference type="RefSeq" id="WP_114590020.1">
    <property type="nucleotide sequence ID" value="NZ_CAXIBR010000246.1"/>
</dbReference>